<dbReference type="SMART" id="SM00408">
    <property type="entry name" value="IGc2"/>
    <property type="match status" value="1"/>
</dbReference>
<dbReference type="InterPro" id="IPR032675">
    <property type="entry name" value="LRR_dom_sf"/>
</dbReference>
<dbReference type="InterPro" id="IPR003598">
    <property type="entry name" value="Ig_sub2"/>
</dbReference>
<sequence length="837" mass="93026">MDARELEHALPILTTSLTSSVVADCRNAGFTTIPTKLSPEIQELNLAGNRIEYLEKDAFKTAGLVNLQKLYLGENNISSLHKDAFRDLKILIELNLAQNHIDKLHPHTFTGMEKLRLLDLSSNELSRLDGIQFPVLPHLRKLFFTDNQISYINNYAFINLILLESLRLSGNRLKLVQPDLFANNSQLFELELHSNPWECNCRLKELLHWVKLKSLLQEHVSCFSPERMSGRKWESIFESELACLPKLTLPQTEVPVVPGQNASLTCQAMGDPLPQIKWILNGRVLTNMSVMPFSKTEQRYILNEVVEGGERWLHLTIIHVADHDLTYYTCVADNLAGLVEQNVSLVAAASTLSGPITPKSNHEVYIIIAIATGGLISLTVVIAFICCCCRKRQRGKSKPTVKVNGVASGSHTGHRNDMVVNSMEKPSRKYEQVPQNDSELMKLTSNPGSHRSYDEVDYPESGPMTRRKAMTTLEEGRDNDLQRQDTTLPLEFSTASHSIIADYIGHYPDLIDMTRTKAVSPTDLSYRSLGPSQYTLPSKGRYSYIHPADYGHYPVAYVQAQPRPGYVTLPRKHRLPSWNGQTFTEHEALLNAQDDMKPHIIDPFYDTLGPRTTADGTSRTDLTRPALRAVELYTPPAPQSSNFPPSLPSYCTPVRYNSQSSHLHLRNQSSTLPRSTPNMLDCGGSLSLPFHETLQGQIPQSSPTPSNASTVPTASPYHGTNNTSHSSNYSKLNNHGNPSNMTHIESRNELLPNSLKHKNIENLNGEMNANTSDSGPDTFPAPTLTVLSGKKVPPKPPPKPSVAKRLSLSSIGDSRKSSVIGDSSRVFQDEGPDGTEI</sequence>
<dbReference type="EMBL" id="JAXCGZ010015134">
    <property type="protein sequence ID" value="KAK7071127.1"/>
    <property type="molecule type" value="Genomic_DNA"/>
</dbReference>
<name>A0AAN8WRY0_HALRR</name>
<dbReference type="PANTHER" id="PTHR45842:SF12">
    <property type="entry name" value="KEKKON 5, ISOFORM A"/>
    <property type="match status" value="1"/>
</dbReference>
<evidence type="ECO:0000313" key="10">
    <source>
        <dbReference type="Proteomes" id="UP001381693"/>
    </source>
</evidence>
<dbReference type="InterPro" id="IPR003599">
    <property type="entry name" value="Ig_sub"/>
</dbReference>
<keyword evidence="2" id="KW-0732">Signal</keyword>
<dbReference type="PROSITE" id="PS51450">
    <property type="entry name" value="LRR"/>
    <property type="match status" value="2"/>
</dbReference>
<accession>A0AAN8WRY0</accession>
<keyword evidence="4" id="KW-1015">Disulfide bond</keyword>
<feature type="compositionally biased region" description="Polar residues" evidence="6">
    <location>
        <begin position="695"/>
        <end position="743"/>
    </location>
</feature>
<keyword evidence="10" id="KW-1185">Reference proteome</keyword>
<feature type="compositionally biased region" description="Polar residues" evidence="6">
    <location>
        <begin position="765"/>
        <end position="775"/>
    </location>
</feature>
<evidence type="ECO:0000259" key="8">
    <source>
        <dbReference type="PROSITE" id="PS50835"/>
    </source>
</evidence>
<evidence type="ECO:0000256" key="2">
    <source>
        <dbReference type="ARBA" id="ARBA00022729"/>
    </source>
</evidence>
<dbReference type="SUPFAM" id="SSF48726">
    <property type="entry name" value="Immunoglobulin"/>
    <property type="match status" value="1"/>
</dbReference>
<evidence type="ECO:0000256" key="1">
    <source>
        <dbReference type="ARBA" id="ARBA00022614"/>
    </source>
</evidence>
<dbReference type="SMART" id="SM00369">
    <property type="entry name" value="LRR_TYP"/>
    <property type="match status" value="6"/>
</dbReference>
<dbReference type="Pfam" id="PF13855">
    <property type="entry name" value="LRR_8"/>
    <property type="match status" value="2"/>
</dbReference>
<dbReference type="InterPro" id="IPR001611">
    <property type="entry name" value="Leu-rich_rpt"/>
</dbReference>
<dbReference type="Gene3D" id="2.60.40.10">
    <property type="entry name" value="Immunoglobulins"/>
    <property type="match status" value="1"/>
</dbReference>
<feature type="region of interest" description="Disordered" evidence="6">
    <location>
        <begin position="765"/>
        <end position="837"/>
    </location>
</feature>
<evidence type="ECO:0000313" key="9">
    <source>
        <dbReference type="EMBL" id="KAK7071127.1"/>
    </source>
</evidence>
<dbReference type="Proteomes" id="UP001381693">
    <property type="component" value="Unassembled WGS sequence"/>
</dbReference>
<dbReference type="Gene3D" id="3.80.10.10">
    <property type="entry name" value="Ribonuclease Inhibitor"/>
    <property type="match status" value="2"/>
</dbReference>
<feature type="domain" description="Ig-like" evidence="8">
    <location>
        <begin position="245"/>
        <end position="353"/>
    </location>
</feature>
<keyword evidence="5" id="KW-0325">Glycoprotein</keyword>
<gene>
    <name evidence="9" type="primary">kek6</name>
    <name evidence="9" type="ORF">SK128_018963</name>
</gene>
<keyword evidence="1" id="KW-0433">Leucine-rich repeat</keyword>
<dbReference type="InterPro" id="IPR050467">
    <property type="entry name" value="LRFN"/>
</dbReference>
<proteinExistence type="predicted"/>
<evidence type="ECO:0000256" key="3">
    <source>
        <dbReference type="ARBA" id="ARBA00022737"/>
    </source>
</evidence>
<keyword evidence="7" id="KW-1133">Transmembrane helix</keyword>
<evidence type="ECO:0000256" key="7">
    <source>
        <dbReference type="SAM" id="Phobius"/>
    </source>
</evidence>
<dbReference type="SMART" id="SM00365">
    <property type="entry name" value="LRR_SD22"/>
    <property type="match status" value="3"/>
</dbReference>
<dbReference type="InterPro" id="IPR013783">
    <property type="entry name" value="Ig-like_fold"/>
</dbReference>
<keyword evidence="7" id="KW-0812">Transmembrane</keyword>
<dbReference type="SMART" id="SM00082">
    <property type="entry name" value="LRRCT"/>
    <property type="match status" value="1"/>
</dbReference>
<dbReference type="FunFam" id="3.80.10.10:FF:000082">
    <property type="entry name" value="Leucine-rich repeat-containing 24"/>
    <property type="match status" value="1"/>
</dbReference>
<organism evidence="9 10">
    <name type="scientific">Halocaridina rubra</name>
    <name type="common">Hawaiian red shrimp</name>
    <dbReference type="NCBI Taxonomy" id="373956"/>
    <lineage>
        <taxon>Eukaryota</taxon>
        <taxon>Metazoa</taxon>
        <taxon>Ecdysozoa</taxon>
        <taxon>Arthropoda</taxon>
        <taxon>Crustacea</taxon>
        <taxon>Multicrustacea</taxon>
        <taxon>Malacostraca</taxon>
        <taxon>Eumalacostraca</taxon>
        <taxon>Eucarida</taxon>
        <taxon>Decapoda</taxon>
        <taxon>Pleocyemata</taxon>
        <taxon>Caridea</taxon>
        <taxon>Atyoidea</taxon>
        <taxon>Atyidae</taxon>
        <taxon>Halocaridina</taxon>
    </lineage>
</organism>
<reference evidence="9 10" key="1">
    <citation type="submission" date="2023-11" db="EMBL/GenBank/DDBJ databases">
        <title>Halocaridina rubra genome assembly.</title>
        <authorList>
            <person name="Smith C."/>
        </authorList>
    </citation>
    <scope>NUCLEOTIDE SEQUENCE [LARGE SCALE GENOMIC DNA]</scope>
    <source>
        <strain evidence="9">EP-1</strain>
        <tissue evidence="9">Whole</tissue>
    </source>
</reference>
<dbReference type="SMART" id="SM00409">
    <property type="entry name" value="IG"/>
    <property type="match status" value="1"/>
</dbReference>
<keyword evidence="3" id="KW-0677">Repeat</keyword>
<dbReference type="PROSITE" id="PS50835">
    <property type="entry name" value="IG_LIKE"/>
    <property type="match status" value="1"/>
</dbReference>
<dbReference type="InterPro" id="IPR036179">
    <property type="entry name" value="Ig-like_dom_sf"/>
</dbReference>
<feature type="region of interest" description="Disordered" evidence="6">
    <location>
        <begin position="695"/>
        <end position="744"/>
    </location>
</feature>
<feature type="region of interest" description="Disordered" evidence="6">
    <location>
        <begin position="443"/>
        <end position="463"/>
    </location>
</feature>
<dbReference type="AlphaFoldDB" id="A0AAN8WRY0"/>
<dbReference type="InterPro" id="IPR003591">
    <property type="entry name" value="Leu-rich_rpt_typical-subtyp"/>
</dbReference>
<protein>
    <submittedName>
        <fullName evidence="9">Leucine rich repeat C-terminal domain</fullName>
    </submittedName>
</protein>
<dbReference type="SUPFAM" id="SSF52058">
    <property type="entry name" value="L domain-like"/>
    <property type="match status" value="1"/>
</dbReference>
<keyword evidence="7" id="KW-0472">Membrane</keyword>
<comment type="caution">
    <text evidence="9">The sequence shown here is derived from an EMBL/GenBank/DDBJ whole genome shotgun (WGS) entry which is preliminary data.</text>
</comment>
<evidence type="ECO:0000256" key="4">
    <source>
        <dbReference type="ARBA" id="ARBA00023157"/>
    </source>
</evidence>
<dbReference type="Pfam" id="PF13927">
    <property type="entry name" value="Ig_3"/>
    <property type="match status" value="1"/>
</dbReference>
<evidence type="ECO:0000256" key="6">
    <source>
        <dbReference type="SAM" id="MobiDB-lite"/>
    </source>
</evidence>
<dbReference type="InterPro" id="IPR007110">
    <property type="entry name" value="Ig-like_dom"/>
</dbReference>
<dbReference type="InterPro" id="IPR000483">
    <property type="entry name" value="Cys-rich_flank_reg_C"/>
</dbReference>
<feature type="transmembrane region" description="Helical" evidence="7">
    <location>
        <begin position="364"/>
        <end position="389"/>
    </location>
</feature>
<dbReference type="PANTHER" id="PTHR45842">
    <property type="entry name" value="SYNAPTIC ADHESION-LIKE MOLECULE SALM"/>
    <property type="match status" value="1"/>
</dbReference>
<evidence type="ECO:0000256" key="5">
    <source>
        <dbReference type="ARBA" id="ARBA00023180"/>
    </source>
</evidence>